<feature type="domain" description="Nitrite/sulphite reductase 4Fe-4S" evidence="7">
    <location>
        <begin position="88"/>
        <end position="219"/>
    </location>
</feature>
<dbReference type="Proteomes" id="UP000469346">
    <property type="component" value="Unassembled WGS sequence"/>
</dbReference>
<dbReference type="SUPFAM" id="SSF56014">
    <property type="entry name" value="Nitrite and sulphite reductase 4Fe-4S domain-like"/>
    <property type="match status" value="1"/>
</dbReference>
<gene>
    <name evidence="9" type="ORF">G3N55_10430</name>
</gene>
<protein>
    <recommendedName>
        <fullName evidence="11">Nitrite reductase</fullName>
    </recommendedName>
</protein>
<evidence type="ECO:0000256" key="5">
    <source>
        <dbReference type="ARBA" id="ARBA00023004"/>
    </source>
</evidence>
<dbReference type="GO" id="GO:0020037">
    <property type="term" value="F:heme binding"/>
    <property type="evidence" value="ECO:0007669"/>
    <property type="project" value="InterPro"/>
</dbReference>
<dbReference type="GO" id="GO:0051539">
    <property type="term" value="F:4 iron, 4 sulfur cluster binding"/>
    <property type="evidence" value="ECO:0007669"/>
    <property type="project" value="UniProtKB-KW"/>
</dbReference>
<evidence type="ECO:0000256" key="1">
    <source>
        <dbReference type="ARBA" id="ARBA00022485"/>
    </source>
</evidence>
<keyword evidence="10" id="KW-1185">Reference proteome</keyword>
<evidence type="ECO:0000256" key="4">
    <source>
        <dbReference type="ARBA" id="ARBA00023002"/>
    </source>
</evidence>
<dbReference type="InterPro" id="IPR036136">
    <property type="entry name" value="Nit/Sulf_reduc_fer-like_dom_sf"/>
</dbReference>
<dbReference type="GO" id="GO:0016491">
    <property type="term" value="F:oxidoreductase activity"/>
    <property type="evidence" value="ECO:0007669"/>
    <property type="project" value="UniProtKB-KW"/>
</dbReference>
<dbReference type="PANTHER" id="PTHR43809:SF1">
    <property type="entry name" value="NITRITE REDUCTASE (NADH) LARGE SUBUNIT"/>
    <property type="match status" value="1"/>
</dbReference>
<dbReference type="InterPro" id="IPR005117">
    <property type="entry name" value="NiRdtase/SiRdtase_haem-b_fer"/>
</dbReference>
<evidence type="ECO:0000256" key="3">
    <source>
        <dbReference type="ARBA" id="ARBA00022723"/>
    </source>
</evidence>
<dbReference type="SUPFAM" id="SSF55124">
    <property type="entry name" value="Nitrite/Sulfite reductase N-terminal domain-like"/>
    <property type="match status" value="1"/>
</dbReference>
<proteinExistence type="predicted"/>
<evidence type="ECO:0000259" key="8">
    <source>
        <dbReference type="Pfam" id="PF03460"/>
    </source>
</evidence>
<keyword evidence="6" id="KW-0411">Iron-sulfur</keyword>
<feature type="domain" description="Nitrite/Sulfite reductase ferredoxin-like" evidence="8">
    <location>
        <begin position="14"/>
        <end position="78"/>
    </location>
</feature>
<dbReference type="PANTHER" id="PTHR43809">
    <property type="entry name" value="NITRITE REDUCTASE (NADH) LARGE SUBUNIT"/>
    <property type="match status" value="1"/>
</dbReference>
<dbReference type="PRINTS" id="PR00397">
    <property type="entry name" value="SIROHAEM"/>
</dbReference>
<keyword evidence="4" id="KW-0560">Oxidoreductase</keyword>
<dbReference type="Pfam" id="PF01077">
    <property type="entry name" value="NIR_SIR"/>
    <property type="match status" value="1"/>
</dbReference>
<comment type="caution">
    <text evidence="9">The sequence shown here is derived from an EMBL/GenBank/DDBJ whole genome shotgun (WGS) entry which is preliminary data.</text>
</comment>
<name>A0A6N9TPQ6_DISTH</name>
<dbReference type="Pfam" id="PF03460">
    <property type="entry name" value="NIR_SIR_ferr"/>
    <property type="match status" value="1"/>
</dbReference>
<dbReference type="EMBL" id="JAAGRR010000139">
    <property type="protein sequence ID" value="NDY43255.1"/>
    <property type="molecule type" value="Genomic_DNA"/>
</dbReference>
<evidence type="ECO:0000256" key="2">
    <source>
        <dbReference type="ARBA" id="ARBA00022617"/>
    </source>
</evidence>
<sequence>MTSERTSPAPGLVVQKDGSLALSLEFAGGLVSPEVLEAAAAVARRHGALLHLTTAQKLMVLGLDDRSGPAAMEALEAAGAVVRKARDISQARVCVGKPYCPLALQETLPAARLLYERAARHPIPPKMKVGIAGCPACCSWANVMDLGFVGLRSGFKVMLGGHGGYRPRPGVDIGRVPDAEAAAAVLLRLADLFARETEKKGRVDKIVEKLGVETLQRELGL</sequence>
<evidence type="ECO:0000313" key="10">
    <source>
        <dbReference type="Proteomes" id="UP000469346"/>
    </source>
</evidence>
<evidence type="ECO:0000313" key="9">
    <source>
        <dbReference type="EMBL" id="NDY43255.1"/>
    </source>
</evidence>
<keyword evidence="1" id="KW-0004">4Fe-4S</keyword>
<dbReference type="InterPro" id="IPR006066">
    <property type="entry name" value="NO2/SO3_Rdtase_FeS/sirohaem_BS"/>
</dbReference>
<keyword evidence="5" id="KW-0408">Iron</keyword>
<accession>A0A6N9TPQ6</accession>
<dbReference type="InterPro" id="IPR052034">
    <property type="entry name" value="NasD-like"/>
</dbReference>
<dbReference type="InterPro" id="IPR006067">
    <property type="entry name" value="NO2/SO3_Rdtase_4Fe4S_dom"/>
</dbReference>
<dbReference type="RefSeq" id="WP_163299365.1">
    <property type="nucleotide sequence ID" value="NZ_JAAGRR010000139.1"/>
</dbReference>
<dbReference type="GO" id="GO:0046872">
    <property type="term" value="F:metal ion binding"/>
    <property type="evidence" value="ECO:0007669"/>
    <property type="project" value="UniProtKB-KW"/>
</dbReference>
<organism evidence="9 10">
    <name type="scientific">Dissulfurirhabdus thermomarina</name>
    <dbReference type="NCBI Taxonomy" id="1765737"/>
    <lineage>
        <taxon>Bacteria</taxon>
        <taxon>Deltaproteobacteria</taxon>
        <taxon>Dissulfurirhabdaceae</taxon>
        <taxon>Dissulfurirhabdus</taxon>
    </lineage>
</organism>
<dbReference type="AlphaFoldDB" id="A0A6N9TPQ6"/>
<dbReference type="InterPro" id="IPR045854">
    <property type="entry name" value="NO2/SO3_Rdtase_4Fe4S_sf"/>
</dbReference>
<evidence type="ECO:0000256" key="6">
    <source>
        <dbReference type="ARBA" id="ARBA00023014"/>
    </source>
</evidence>
<evidence type="ECO:0000259" key="7">
    <source>
        <dbReference type="Pfam" id="PF01077"/>
    </source>
</evidence>
<dbReference type="Gene3D" id="3.30.413.10">
    <property type="entry name" value="Sulfite Reductase Hemoprotein, domain 1"/>
    <property type="match status" value="1"/>
</dbReference>
<evidence type="ECO:0008006" key="11">
    <source>
        <dbReference type="Google" id="ProtNLM"/>
    </source>
</evidence>
<reference evidence="9 10" key="1">
    <citation type="submission" date="2020-02" db="EMBL/GenBank/DDBJ databases">
        <title>Comparative genomics of sulfur disproportionating microorganisms.</title>
        <authorList>
            <person name="Ward L.M."/>
            <person name="Bertran E."/>
            <person name="Johnston D.T."/>
        </authorList>
    </citation>
    <scope>NUCLEOTIDE SEQUENCE [LARGE SCALE GENOMIC DNA]</scope>
    <source>
        <strain evidence="9 10">DSM 100025</strain>
    </source>
</reference>
<keyword evidence="3" id="KW-0479">Metal-binding</keyword>
<keyword evidence="2" id="KW-0349">Heme</keyword>